<dbReference type="RefSeq" id="WP_202007376.1">
    <property type="nucleotide sequence ID" value="NZ_JAERRB010000001.1"/>
</dbReference>
<evidence type="ECO:0000313" key="2">
    <source>
        <dbReference type="Proteomes" id="UP000613030"/>
    </source>
</evidence>
<dbReference type="InterPro" id="IPR025366">
    <property type="entry name" value="DUF4270"/>
</dbReference>
<proteinExistence type="predicted"/>
<keyword evidence="2" id="KW-1185">Reference proteome</keyword>
<protein>
    <submittedName>
        <fullName evidence="1">DUF4270 family protein</fullName>
    </submittedName>
</protein>
<dbReference type="Pfam" id="PF14092">
    <property type="entry name" value="DUF4270"/>
    <property type="match status" value="1"/>
</dbReference>
<evidence type="ECO:0000313" key="1">
    <source>
        <dbReference type="EMBL" id="MBL0740245.1"/>
    </source>
</evidence>
<sequence length="450" mass="49975">MWAILGWGCHSEPGALGFGDNFSGDFDVVLTDTTSVKVSTVLLDSIPTSSTGMLLVGGYTDPRLGKLTATGYCQLLNTSWLPATGATFDSLVLIANYYKKSGATANYYFGDTTQTQIFAVHRVLNDFKTHALPMFWVNEGQYSALYKDNSLFNTTTHSVDPTPLGSRAIRLRPTSTDSLRIRLSDMLGREWLESTQAQLPTLLEQARFLEYFKGISIVNASANPSVVVAINPENLKIRLYYKQYVSDKLVQLHQDFTFNSALYNHSAISADRSATLLKDLTPEHEVANSVTNNEVYIQAGTGVVTKIRFPYVRKTIDLSEVFMVNHAQLVIEPVKETFDKNRPYPRTLTLYLTDKSNLPLQQLAADYQTGVAQSATFGVDNELQLSSGYTFTITQYVQKLLNTEGNLDNGLLIMPLPADINTGVEKVNLSAGTSDAYRVKLNVWYTRSKQ</sequence>
<name>A0ABS1KLA6_9BACT</name>
<gene>
    <name evidence="1" type="ORF">JI741_03395</name>
</gene>
<organism evidence="1 2">
    <name type="scientific">Chryseolinea lacunae</name>
    <dbReference type="NCBI Taxonomy" id="2801331"/>
    <lineage>
        <taxon>Bacteria</taxon>
        <taxon>Pseudomonadati</taxon>
        <taxon>Bacteroidota</taxon>
        <taxon>Cytophagia</taxon>
        <taxon>Cytophagales</taxon>
        <taxon>Fulvivirgaceae</taxon>
        <taxon>Chryseolinea</taxon>
    </lineage>
</organism>
<accession>A0ABS1KLA6</accession>
<comment type="caution">
    <text evidence="1">The sequence shown here is derived from an EMBL/GenBank/DDBJ whole genome shotgun (WGS) entry which is preliminary data.</text>
</comment>
<dbReference type="EMBL" id="JAERRB010000001">
    <property type="protein sequence ID" value="MBL0740245.1"/>
    <property type="molecule type" value="Genomic_DNA"/>
</dbReference>
<dbReference type="Proteomes" id="UP000613030">
    <property type="component" value="Unassembled WGS sequence"/>
</dbReference>
<reference evidence="1 2" key="1">
    <citation type="submission" date="2021-01" db="EMBL/GenBank/DDBJ databases">
        <title>Chryseolinea sp. Jin1 Genome sequencing and assembly.</title>
        <authorList>
            <person name="Kim I."/>
        </authorList>
    </citation>
    <scope>NUCLEOTIDE SEQUENCE [LARGE SCALE GENOMIC DNA]</scope>
    <source>
        <strain evidence="1 2">Jin1</strain>
    </source>
</reference>